<evidence type="ECO:0000313" key="4">
    <source>
        <dbReference type="EMBL" id="MBN4066980.1"/>
    </source>
</evidence>
<proteinExistence type="predicted"/>
<dbReference type="Gene3D" id="2.40.128.130">
    <property type="entry name" value="Autotransporter beta-domain"/>
    <property type="match status" value="1"/>
</dbReference>
<evidence type="ECO:0000256" key="2">
    <source>
        <dbReference type="SAM" id="SignalP"/>
    </source>
</evidence>
<evidence type="ECO:0000313" key="5">
    <source>
        <dbReference type="Proteomes" id="UP000722121"/>
    </source>
</evidence>
<dbReference type="Pfam" id="PF13505">
    <property type="entry name" value="OMP_b-brl"/>
    <property type="match status" value="1"/>
</dbReference>
<protein>
    <submittedName>
        <fullName evidence="4">Outer membrane beta-barrel protein</fullName>
    </submittedName>
</protein>
<gene>
    <name evidence="4" type="ORF">JYU14_02745</name>
</gene>
<keyword evidence="1 2" id="KW-0732">Signal</keyword>
<dbReference type="InterPro" id="IPR027385">
    <property type="entry name" value="Beta-barrel_OMP"/>
</dbReference>
<name>A0ABS3ARK5_9BACT</name>
<accession>A0ABS3ARK5</accession>
<organism evidence="4 5">
    <name type="scientific">Simkania negevensis</name>
    <dbReference type="NCBI Taxonomy" id="83561"/>
    <lineage>
        <taxon>Bacteria</taxon>
        <taxon>Pseudomonadati</taxon>
        <taxon>Chlamydiota</taxon>
        <taxon>Chlamydiia</taxon>
        <taxon>Parachlamydiales</taxon>
        <taxon>Simkaniaceae</taxon>
        <taxon>Simkania</taxon>
    </lineage>
</organism>
<sequence>MMKKLLAKSLIVGMTLASSSVAFAQGGWGASSSGGSASHSDMYADMPGVLAVEAGYVDVSVQSMQPGRGGNANPAAAAKIDGGGWGARAHYTYHAPEEIYFKLVGGYEEVTLKGSATYTGASATIDLSKNDYDKYFFGGRVGFAFALSDEFCLIPVVGFTWSEATLKHKATTSLFDTKTRGLKASGGVLLKYMFADNWDADLELLLKLPLNKRSKTDYDASTSNANLRLKQGKKLGYEVRLPVTYHWDSGSSAWDLGLAAGYRYQKGDWKTGGAIVDTTKVKAWDVSMMLGYRF</sequence>
<evidence type="ECO:0000256" key="1">
    <source>
        <dbReference type="ARBA" id="ARBA00022729"/>
    </source>
</evidence>
<dbReference type="InterPro" id="IPR036709">
    <property type="entry name" value="Autotransporte_beta_dom_sf"/>
</dbReference>
<dbReference type="EMBL" id="JAFITR010000046">
    <property type="protein sequence ID" value="MBN4066980.1"/>
    <property type="molecule type" value="Genomic_DNA"/>
</dbReference>
<evidence type="ECO:0000259" key="3">
    <source>
        <dbReference type="Pfam" id="PF13505"/>
    </source>
</evidence>
<keyword evidence="5" id="KW-1185">Reference proteome</keyword>
<comment type="caution">
    <text evidence="4">The sequence shown here is derived from an EMBL/GenBank/DDBJ whole genome shotgun (WGS) entry which is preliminary data.</text>
</comment>
<reference evidence="4 5" key="1">
    <citation type="submission" date="2021-02" db="EMBL/GenBank/DDBJ databases">
        <title>Activity-based single-cell genomes from oceanic crustal fluid captures similar information to metagenomic and metatranscriptomic surveys with orders of magnitude less sampling.</title>
        <authorList>
            <person name="D'Angelo T.S."/>
            <person name="Orcutt B.N."/>
        </authorList>
    </citation>
    <scope>NUCLEOTIDE SEQUENCE [LARGE SCALE GENOMIC DNA]</scope>
    <source>
        <strain evidence="4">AH-315-G07</strain>
    </source>
</reference>
<dbReference type="Proteomes" id="UP000722121">
    <property type="component" value="Unassembled WGS sequence"/>
</dbReference>
<feature type="signal peptide" evidence="2">
    <location>
        <begin position="1"/>
        <end position="24"/>
    </location>
</feature>
<feature type="chain" id="PRO_5046031294" evidence="2">
    <location>
        <begin position="25"/>
        <end position="294"/>
    </location>
</feature>
<feature type="domain" description="Outer membrane protein beta-barrel" evidence="3">
    <location>
        <begin position="16"/>
        <end position="227"/>
    </location>
</feature>